<evidence type="ECO:0000256" key="14">
    <source>
        <dbReference type="ARBA" id="ARBA00025228"/>
    </source>
</evidence>
<keyword evidence="11 19" id="KW-0460">Magnesium</keyword>
<keyword evidence="12 19" id="KW-1133">Transmembrane helix</keyword>
<comment type="subcellular location">
    <subcellularLocation>
        <location evidence="2 19">Cell membrane</location>
        <topology evidence="2 19">Multi-pass membrane protein</topology>
    </subcellularLocation>
</comment>
<feature type="transmembrane region" description="Helical" evidence="19">
    <location>
        <begin position="188"/>
        <end position="206"/>
    </location>
</feature>
<feature type="transmembrane region" description="Helical" evidence="19">
    <location>
        <begin position="35"/>
        <end position="60"/>
    </location>
</feature>
<evidence type="ECO:0000313" key="20">
    <source>
        <dbReference type="EMBL" id="MFC3681282.1"/>
    </source>
</evidence>
<evidence type="ECO:0000256" key="7">
    <source>
        <dbReference type="ARBA" id="ARBA00022475"/>
    </source>
</evidence>
<sequence>MSSYYWAFWYAVVFLSRLPAPTLQRIDDDVAQKSLLFYPLVGALLGTLLLLFVACCLWYQPQPSATLLAAMSVTLWTLLTGALHLDGLADSADAWVGGLGDREKTLAIMKDPQAGPMGVVAVVLLLLLQFSALQLLFEQTLGDGDIWPLLSLLLIPALARASVLGILASTPYVRAKGLATALVQGARYPRITVIGIILALAAGLILQQKAPLVLLSYLALNVWMRRLMMQRLGGCTGDTLGAAIAVQEVLLLCVYVF</sequence>
<evidence type="ECO:0000256" key="4">
    <source>
        <dbReference type="ARBA" id="ARBA00010561"/>
    </source>
</evidence>
<dbReference type="RefSeq" id="WP_376867608.1">
    <property type="nucleotide sequence ID" value="NZ_JBHRYB010000014.1"/>
</dbReference>
<evidence type="ECO:0000256" key="10">
    <source>
        <dbReference type="ARBA" id="ARBA00022692"/>
    </source>
</evidence>
<evidence type="ECO:0000256" key="19">
    <source>
        <dbReference type="HAMAP-Rule" id="MF_00719"/>
    </source>
</evidence>
<evidence type="ECO:0000256" key="13">
    <source>
        <dbReference type="ARBA" id="ARBA00023136"/>
    </source>
</evidence>
<feature type="transmembrane region" description="Helical" evidence="19">
    <location>
        <begin position="66"/>
        <end position="85"/>
    </location>
</feature>
<comment type="similarity">
    <text evidence="4 19">Belongs to the CobS family.</text>
</comment>
<comment type="pathway">
    <text evidence="3 19">Cofactor biosynthesis; adenosylcobalamin biosynthesis; adenosylcobalamin from cob(II)yrinate a,c-diamide: step 7/7.</text>
</comment>
<comment type="cofactor">
    <cofactor evidence="1 19">
        <name>Mg(2+)</name>
        <dbReference type="ChEBI" id="CHEBI:18420"/>
    </cofactor>
</comment>
<comment type="function">
    <text evidence="14 19">Joins adenosylcobinamide-GDP and alpha-ribazole to generate adenosylcobalamin (Ado-cobalamin). Also synthesizes adenosylcobalamin 5'-phosphate from adenosylcobinamide-GDP and alpha-ribazole 5'-phosphate.</text>
</comment>
<evidence type="ECO:0000256" key="9">
    <source>
        <dbReference type="ARBA" id="ARBA00022679"/>
    </source>
</evidence>
<evidence type="ECO:0000256" key="12">
    <source>
        <dbReference type="ARBA" id="ARBA00022989"/>
    </source>
</evidence>
<dbReference type="HAMAP" id="MF_00719">
    <property type="entry name" value="CobS"/>
    <property type="match status" value="1"/>
</dbReference>
<evidence type="ECO:0000256" key="6">
    <source>
        <dbReference type="ARBA" id="ARBA00015850"/>
    </source>
</evidence>
<keyword evidence="13 19" id="KW-0472">Membrane</keyword>
<reference evidence="21" key="1">
    <citation type="journal article" date="2019" name="Int. J. Syst. Evol. Microbiol.">
        <title>The Global Catalogue of Microorganisms (GCM) 10K type strain sequencing project: providing services to taxonomists for standard genome sequencing and annotation.</title>
        <authorList>
            <consortium name="The Broad Institute Genomics Platform"/>
            <consortium name="The Broad Institute Genome Sequencing Center for Infectious Disease"/>
            <person name="Wu L."/>
            <person name="Ma J."/>
        </authorList>
    </citation>
    <scope>NUCLEOTIDE SEQUENCE [LARGE SCALE GENOMIC DNA]</scope>
    <source>
        <strain evidence="21">KCTC 42424</strain>
    </source>
</reference>
<evidence type="ECO:0000256" key="18">
    <source>
        <dbReference type="ARBA" id="ARBA00049504"/>
    </source>
</evidence>
<dbReference type="PANTHER" id="PTHR34148">
    <property type="entry name" value="ADENOSYLCOBINAMIDE-GDP RIBAZOLETRANSFERASE"/>
    <property type="match status" value="1"/>
</dbReference>
<dbReference type="InterPro" id="IPR003805">
    <property type="entry name" value="CobS"/>
</dbReference>
<evidence type="ECO:0000313" key="21">
    <source>
        <dbReference type="Proteomes" id="UP001595722"/>
    </source>
</evidence>
<keyword evidence="7 19" id="KW-1003">Cell membrane</keyword>
<gene>
    <name evidence="19 20" type="primary">cobS</name>
    <name evidence="20" type="ORF">ACFOMG_14350</name>
</gene>
<feature type="transmembrane region" description="Helical" evidence="19">
    <location>
        <begin position="114"/>
        <end position="137"/>
    </location>
</feature>
<keyword evidence="8 19" id="KW-0169">Cobalamin biosynthesis</keyword>
<evidence type="ECO:0000256" key="15">
    <source>
        <dbReference type="ARBA" id="ARBA00032605"/>
    </source>
</evidence>
<organism evidence="20 21">
    <name type="scientific">Bacterioplanoides pacificum</name>
    <dbReference type="NCBI Taxonomy" id="1171596"/>
    <lineage>
        <taxon>Bacteria</taxon>
        <taxon>Pseudomonadati</taxon>
        <taxon>Pseudomonadota</taxon>
        <taxon>Gammaproteobacteria</taxon>
        <taxon>Oceanospirillales</taxon>
        <taxon>Oceanospirillaceae</taxon>
        <taxon>Bacterioplanoides</taxon>
    </lineage>
</organism>
<dbReference type="Proteomes" id="UP001595722">
    <property type="component" value="Unassembled WGS sequence"/>
</dbReference>
<evidence type="ECO:0000256" key="8">
    <source>
        <dbReference type="ARBA" id="ARBA00022573"/>
    </source>
</evidence>
<evidence type="ECO:0000256" key="1">
    <source>
        <dbReference type="ARBA" id="ARBA00001946"/>
    </source>
</evidence>
<dbReference type="EC" id="2.7.8.26" evidence="5 19"/>
<name>A0ABV7VX56_9GAMM</name>
<evidence type="ECO:0000256" key="3">
    <source>
        <dbReference type="ARBA" id="ARBA00004663"/>
    </source>
</evidence>
<comment type="catalytic activity">
    <reaction evidence="18 19">
        <text>alpha-ribazole 5'-phosphate + adenosylcob(III)inamide-GDP = adenosylcob(III)alamin 5'-phosphate + GMP + H(+)</text>
        <dbReference type="Rhea" id="RHEA:23560"/>
        <dbReference type="ChEBI" id="CHEBI:15378"/>
        <dbReference type="ChEBI" id="CHEBI:57918"/>
        <dbReference type="ChEBI" id="CHEBI:58115"/>
        <dbReference type="ChEBI" id="CHEBI:60487"/>
        <dbReference type="ChEBI" id="CHEBI:60493"/>
        <dbReference type="EC" id="2.7.8.26"/>
    </reaction>
</comment>
<evidence type="ECO:0000256" key="11">
    <source>
        <dbReference type="ARBA" id="ARBA00022842"/>
    </source>
</evidence>
<dbReference type="PANTHER" id="PTHR34148:SF1">
    <property type="entry name" value="ADENOSYLCOBINAMIDE-GDP RIBAZOLETRANSFERASE"/>
    <property type="match status" value="1"/>
</dbReference>
<proteinExistence type="inferred from homology"/>
<evidence type="ECO:0000256" key="5">
    <source>
        <dbReference type="ARBA" id="ARBA00013200"/>
    </source>
</evidence>
<dbReference type="Pfam" id="PF02654">
    <property type="entry name" value="CobS"/>
    <property type="match status" value="1"/>
</dbReference>
<dbReference type="EMBL" id="JBHRYB010000014">
    <property type="protein sequence ID" value="MFC3681282.1"/>
    <property type="molecule type" value="Genomic_DNA"/>
</dbReference>
<dbReference type="NCBIfam" id="TIGR00317">
    <property type="entry name" value="cobS"/>
    <property type="match status" value="1"/>
</dbReference>
<feature type="transmembrane region" description="Helical" evidence="19">
    <location>
        <begin position="149"/>
        <end position="168"/>
    </location>
</feature>
<comment type="caution">
    <text evidence="20">The sequence shown here is derived from an EMBL/GenBank/DDBJ whole genome shotgun (WGS) entry which is preliminary data.</text>
</comment>
<evidence type="ECO:0000256" key="16">
    <source>
        <dbReference type="ARBA" id="ARBA00032853"/>
    </source>
</evidence>
<dbReference type="GO" id="GO:0051073">
    <property type="term" value="F:adenosylcobinamide-GDP ribazoletransferase activity"/>
    <property type="evidence" value="ECO:0007669"/>
    <property type="project" value="UniProtKB-EC"/>
</dbReference>
<comment type="catalytic activity">
    <reaction evidence="17 19">
        <text>alpha-ribazole + adenosylcob(III)inamide-GDP = adenosylcob(III)alamin + GMP + H(+)</text>
        <dbReference type="Rhea" id="RHEA:16049"/>
        <dbReference type="ChEBI" id="CHEBI:10329"/>
        <dbReference type="ChEBI" id="CHEBI:15378"/>
        <dbReference type="ChEBI" id="CHEBI:18408"/>
        <dbReference type="ChEBI" id="CHEBI:58115"/>
        <dbReference type="ChEBI" id="CHEBI:60487"/>
        <dbReference type="EC" id="2.7.8.26"/>
    </reaction>
</comment>
<keyword evidence="9 19" id="KW-0808">Transferase</keyword>
<evidence type="ECO:0000256" key="2">
    <source>
        <dbReference type="ARBA" id="ARBA00004651"/>
    </source>
</evidence>
<evidence type="ECO:0000256" key="17">
    <source>
        <dbReference type="ARBA" id="ARBA00048623"/>
    </source>
</evidence>
<keyword evidence="10 19" id="KW-0812">Transmembrane</keyword>
<protein>
    <recommendedName>
        <fullName evidence="6 19">Adenosylcobinamide-GDP ribazoletransferase</fullName>
        <ecNumber evidence="5 19">2.7.8.26</ecNumber>
    </recommendedName>
    <alternativeName>
        <fullName evidence="16 19">Cobalamin synthase</fullName>
    </alternativeName>
    <alternativeName>
        <fullName evidence="15 19">Cobalamin-5'-phosphate synthase</fullName>
    </alternativeName>
</protein>
<accession>A0ABV7VX56</accession>
<keyword evidence="21" id="KW-1185">Reference proteome</keyword>